<name>A0A9N8D994_9STRA</name>
<feature type="region of interest" description="Disordered" evidence="1">
    <location>
        <begin position="141"/>
        <end position="172"/>
    </location>
</feature>
<accession>A0A9N8D994</accession>
<protein>
    <submittedName>
        <fullName evidence="2">Uncharacterized protein</fullName>
    </submittedName>
</protein>
<organism evidence="2 3">
    <name type="scientific">Seminavis robusta</name>
    <dbReference type="NCBI Taxonomy" id="568900"/>
    <lineage>
        <taxon>Eukaryota</taxon>
        <taxon>Sar</taxon>
        <taxon>Stramenopiles</taxon>
        <taxon>Ochrophyta</taxon>
        <taxon>Bacillariophyta</taxon>
        <taxon>Bacillariophyceae</taxon>
        <taxon>Bacillariophycidae</taxon>
        <taxon>Naviculales</taxon>
        <taxon>Naviculaceae</taxon>
        <taxon>Seminavis</taxon>
    </lineage>
</organism>
<reference evidence="2" key="1">
    <citation type="submission" date="2020-06" db="EMBL/GenBank/DDBJ databases">
        <authorList>
            <consortium name="Plant Systems Biology data submission"/>
        </authorList>
    </citation>
    <scope>NUCLEOTIDE SEQUENCE</scope>
    <source>
        <strain evidence="2">D6</strain>
    </source>
</reference>
<evidence type="ECO:0000313" key="2">
    <source>
        <dbReference type="EMBL" id="CAB9496280.1"/>
    </source>
</evidence>
<dbReference type="Proteomes" id="UP001153069">
    <property type="component" value="Unassembled WGS sequence"/>
</dbReference>
<dbReference type="EMBL" id="CAICTM010000003">
    <property type="protein sequence ID" value="CAB9496280.1"/>
    <property type="molecule type" value="Genomic_DNA"/>
</dbReference>
<evidence type="ECO:0000256" key="1">
    <source>
        <dbReference type="SAM" id="MobiDB-lite"/>
    </source>
</evidence>
<proteinExistence type="predicted"/>
<feature type="compositionally biased region" description="Low complexity" evidence="1">
    <location>
        <begin position="157"/>
        <end position="171"/>
    </location>
</feature>
<dbReference type="AlphaFoldDB" id="A0A9N8D994"/>
<evidence type="ECO:0000313" key="3">
    <source>
        <dbReference type="Proteomes" id="UP001153069"/>
    </source>
</evidence>
<comment type="caution">
    <text evidence="2">The sequence shown here is derived from an EMBL/GenBank/DDBJ whole genome shotgun (WGS) entry which is preliminary data.</text>
</comment>
<feature type="region of interest" description="Disordered" evidence="1">
    <location>
        <begin position="74"/>
        <end position="99"/>
    </location>
</feature>
<keyword evidence="3" id="KW-1185">Reference proteome</keyword>
<sequence>MMGSSSPTSASASASSSAAPSGVFVSMRQVRLILALVALALVFQQSKTSLASEAYFSQAMDSIHVQSQEIADGTAAAVSTGSRRATKQEEADEESKDASGILDFQFKPNLLSPTPKTNQPSISAHQGQRFNLTAAKLKHPEHENADISENGEETTPTKSTAASETSVASTAIEKASKPSGCYPIIQRMHEWNDCWRQHAMRIQHNENAPIEKMMCAIHDRDNNIAKETIGAPLYHIALYKGQGFGRLIQHTVEACAVAFLLKRPCLINMSPRDPHFTWRSFIQQNTYNWDTSLLHNTFPKIRDQLEQLAQLLPHTGAGSWGSEQVVWNFTHHGDSLAFDSPVLPMQHKVNRVNYTMDMQYYTVPSQRQVLLSPNWADAWFTRVPMKTLYEKQYHCNFETLKTLLQNAMYGPTDLALQLHQSKFDGALDSGKWERSSKEATTELKQSFLVPHTLVADDASQNLRKNFGSVHVRVHFLNEKRKTPIDKGEIVTMIRRCLLKTKQMIDKNKKSKTLSLPDNWWLLADDPNIAVETMGGMGRRQRSQEKKEFTNNPLFNQSIPLVKWYHNYTFTEDYAAQKAGESVPPKRFKEFSSKHSMSPAARGLFGHANMAGAIQDWMALAESQIAIVVSAGSFGATGARGNGKVPRAYCGGPESTKGGMERNHFQIFY</sequence>
<gene>
    <name evidence="2" type="ORF">SEMRO_3_G002550.1</name>
</gene>